<feature type="domain" description="DHHA2" evidence="8">
    <location>
        <begin position="240"/>
        <end position="374"/>
    </location>
</feature>
<dbReference type="PANTHER" id="PTHR12112">
    <property type="entry name" value="BNIP - RELATED"/>
    <property type="match status" value="1"/>
</dbReference>
<sequence>MEYTQFKEVLAKSSFSQKLKSIYVTKLEEKSVSIVMGNPSCDQDSFIGSHVLGVVLNRVPVVNMSKKIFSCKKDLLKVLEVMDVSVEDLVFLEKHPEGWVFVRGGKTIKFSEKEITATLIDHNFPCTELLTQKNFTVDHIIDHHPILEASDMYNNVSGLCIDLNAGSCCSLIYNYIKTFLGSDMVDLSIEFGYLVLLIIPVVTDTSFLSKRTHKVDTIAVNELLEMTNIPKSSAEALYASLKKAKQCEDNIESDLILQMDYKAFDYPPSGKGKTFGMSSVKYGLDAWVQRDGKEKFLKTLQHFVEEKKHQFFLINSKTKGVREFFLFGNPGANFPSVTMYDGGAVNSRQINGDPELTVYSTDPLLSRKLIAPKIYQYLEKQ</sequence>
<evidence type="ECO:0000313" key="10">
    <source>
        <dbReference type="Proteomes" id="UP000185944"/>
    </source>
</evidence>
<organism evidence="9 10">
    <name type="scientific">Nematocida displodere</name>
    <dbReference type="NCBI Taxonomy" id="1805483"/>
    <lineage>
        <taxon>Eukaryota</taxon>
        <taxon>Fungi</taxon>
        <taxon>Fungi incertae sedis</taxon>
        <taxon>Microsporidia</taxon>
        <taxon>Nematocida</taxon>
    </lineage>
</organism>
<dbReference type="AlphaFoldDB" id="A0A177EIY1"/>
<keyword evidence="3" id="KW-0479">Metal-binding</keyword>
<evidence type="ECO:0000256" key="7">
    <source>
        <dbReference type="ARBA" id="ARBA00047820"/>
    </source>
</evidence>
<name>A0A177EIY1_9MICR</name>
<dbReference type="GO" id="GO:0005737">
    <property type="term" value="C:cytoplasm"/>
    <property type="evidence" value="ECO:0007669"/>
    <property type="project" value="InterPro"/>
</dbReference>
<evidence type="ECO:0000256" key="3">
    <source>
        <dbReference type="ARBA" id="ARBA00022723"/>
    </source>
</evidence>
<comment type="cofactor">
    <cofactor evidence="1">
        <name>Mn(2+)</name>
        <dbReference type="ChEBI" id="CHEBI:29035"/>
    </cofactor>
</comment>
<dbReference type="Gene3D" id="3.10.310.20">
    <property type="entry name" value="DHHA2 domain"/>
    <property type="match status" value="1"/>
</dbReference>
<dbReference type="InterPro" id="IPR038763">
    <property type="entry name" value="DHH_sf"/>
</dbReference>
<protein>
    <recommendedName>
        <fullName evidence="2">inorganic diphosphatase</fullName>
        <ecNumber evidence="2">3.6.1.1</ecNumber>
    </recommendedName>
    <alternativeName>
        <fullName evidence="6">Pyrophosphate phospho-hydrolase</fullName>
    </alternativeName>
</protein>
<dbReference type="InterPro" id="IPR038222">
    <property type="entry name" value="DHHA2_dom_sf"/>
</dbReference>
<dbReference type="RefSeq" id="XP_067545056.1">
    <property type="nucleotide sequence ID" value="XM_067689256.1"/>
</dbReference>
<dbReference type="Gene3D" id="3.90.1640.10">
    <property type="entry name" value="inorganic pyrophosphatase (n-terminal core)"/>
    <property type="match status" value="1"/>
</dbReference>
<dbReference type="Pfam" id="PF02833">
    <property type="entry name" value="DHHA2"/>
    <property type="match status" value="1"/>
</dbReference>
<comment type="caution">
    <text evidence="9">The sequence shown here is derived from an EMBL/GenBank/DDBJ whole genome shotgun (WGS) entry which is preliminary data.</text>
</comment>
<accession>A0A177EIY1</accession>
<evidence type="ECO:0000256" key="6">
    <source>
        <dbReference type="ARBA" id="ARBA00032535"/>
    </source>
</evidence>
<dbReference type="STRING" id="1805483.A0A177EIY1"/>
<comment type="catalytic activity">
    <reaction evidence="7">
        <text>diphosphate + H2O = 2 phosphate + H(+)</text>
        <dbReference type="Rhea" id="RHEA:24576"/>
        <dbReference type="ChEBI" id="CHEBI:15377"/>
        <dbReference type="ChEBI" id="CHEBI:15378"/>
        <dbReference type="ChEBI" id="CHEBI:33019"/>
        <dbReference type="ChEBI" id="CHEBI:43474"/>
        <dbReference type="EC" id="3.6.1.1"/>
    </reaction>
</comment>
<proteinExistence type="predicted"/>
<dbReference type="EMBL" id="LTDL01000019">
    <property type="protein sequence ID" value="OAG31360.1"/>
    <property type="molecule type" value="Genomic_DNA"/>
</dbReference>
<dbReference type="EC" id="3.6.1.1" evidence="2"/>
<evidence type="ECO:0000256" key="1">
    <source>
        <dbReference type="ARBA" id="ARBA00001936"/>
    </source>
</evidence>
<keyword evidence="5" id="KW-0464">Manganese</keyword>
<reference evidence="9 10" key="1">
    <citation type="submission" date="2016-02" db="EMBL/GenBank/DDBJ databases">
        <title>Discovery of a natural microsporidian pathogen with a broad tissue tropism in Caenorhabditis elegans.</title>
        <authorList>
            <person name="Luallen R.J."/>
            <person name="Reinke A.W."/>
            <person name="Tong L."/>
            <person name="Botts M.R."/>
            <person name="Felix M.-A."/>
            <person name="Troemel E.R."/>
        </authorList>
    </citation>
    <scope>NUCLEOTIDE SEQUENCE [LARGE SCALE GENOMIC DNA]</scope>
    <source>
        <strain evidence="9 10">JUm2807</strain>
    </source>
</reference>
<dbReference type="OrthoDB" id="374045at2759"/>
<dbReference type="SUPFAM" id="SSF64182">
    <property type="entry name" value="DHH phosphoesterases"/>
    <property type="match status" value="1"/>
</dbReference>
<evidence type="ECO:0000256" key="2">
    <source>
        <dbReference type="ARBA" id="ARBA00012146"/>
    </source>
</evidence>
<evidence type="ECO:0000256" key="4">
    <source>
        <dbReference type="ARBA" id="ARBA00022801"/>
    </source>
</evidence>
<dbReference type="Proteomes" id="UP000185944">
    <property type="component" value="Unassembled WGS sequence"/>
</dbReference>
<evidence type="ECO:0000259" key="8">
    <source>
        <dbReference type="Pfam" id="PF02833"/>
    </source>
</evidence>
<gene>
    <name evidence="9" type="ORF">NEDG_01838</name>
</gene>
<keyword evidence="4" id="KW-0378">Hydrolase</keyword>
<dbReference type="GO" id="GO:0004427">
    <property type="term" value="F:inorganic diphosphate phosphatase activity"/>
    <property type="evidence" value="ECO:0007669"/>
    <property type="project" value="UniProtKB-EC"/>
</dbReference>
<evidence type="ECO:0000313" key="9">
    <source>
        <dbReference type="EMBL" id="OAG31360.1"/>
    </source>
</evidence>
<dbReference type="GeneID" id="93648188"/>
<evidence type="ECO:0000256" key="5">
    <source>
        <dbReference type="ARBA" id="ARBA00023211"/>
    </source>
</evidence>
<dbReference type="VEuPathDB" id="MicrosporidiaDB:NEDG_01838"/>
<dbReference type="PANTHER" id="PTHR12112:SF22">
    <property type="entry name" value="MANGANESE-DEPENDENT INORGANIC PYROPHOSPHATASE-RELATED"/>
    <property type="match status" value="1"/>
</dbReference>
<keyword evidence="10" id="KW-1185">Reference proteome</keyword>
<dbReference type="InterPro" id="IPR004097">
    <property type="entry name" value="DHHA2"/>
</dbReference>